<dbReference type="PANTHER" id="PTHR35897">
    <property type="entry name" value="METHYLTRANSFERASE AUSD"/>
    <property type="match status" value="1"/>
</dbReference>
<gene>
    <name evidence="5" type="ORF">D9756_003134</name>
</gene>
<evidence type="ECO:0000256" key="4">
    <source>
        <dbReference type="ARBA" id="ARBA00038314"/>
    </source>
</evidence>
<accession>A0A8H5G6I8</accession>
<evidence type="ECO:0000256" key="3">
    <source>
        <dbReference type="ARBA" id="ARBA00022691"/>
    </source>
</evidence>
<dbReference type="AlphaFoldDB" id="A0A8H5G6I8"/>
<dbReference type="InterPro" id="IPR029063">
    <property type="entry name" value="SAM-dependent_MTases_sf"/>
</dbReference>
<comment type="pathway">
    <text evidence="1">Secondary metabolite biosynthesis.</text>
</comment>
<evidence type="ECO:0000313" key="5">
    <source>
        <dbReference type="EMBL" id="KAF5359216.1"/>
    </source>
</evidence>
<dbReference type="EMBL" id="JAACJO010000004">
    <property type="protein sequence ID" value="KAF5359216.1"/>
    <property type="molecule type" value="Genomic_DNA"/>
</dbReference>
<name>A0A8H5G6I8_9AGAR</name>
<dbReference type="PANTHER" id="PTHR35897:SF1">
    <property type="entry name" value="METHYLTRANSFERASE AUSD"/>
    <property type="match status" value="1"/>
</dbReference>
<dbReference type="SUPFAM" id="SSF53335">
    <property type="entry name" value="S-adenosyl-L-methionine-dependent methyltransferases"/>
    <property type="match status" value="1"/>
</dbReference>
<evidence type="ECO:0008006" key="7">
    <source>
        <dbReference type="Google" id="ProtNLM"/>
    </source>
</evidence>
<sequence>MKISLQNVHESVLLLAGERPEAIFLDIGCCFGNDLRKVVSDGWPANRAVAFDLHKGFWDYGHELFRSTPETFPAAFIAGDVFDAETLPPREPFYVETPPPDPRPAELARLKSLSPLQGHVTVIHASSFFHLFDENKQLELARKVATLLSPDPGSLIFGAHNGVPVKGYRPDPLNVPGYNQFCHSPESWRNLWDGQVFRKDSVRVEAELVEDQRKDLVAPDGVIYYVMKWSVTRI</sequence>
<keyword evidence="6" id="KW-1185">Reference proteome</keyword>
<dbReference type="InterPro" id="IPR051654">
    <property type="entry name" value="Meroterpenoid_MTases"/>
</dbReference>
<keyword evidence="3" id="KW-0949">S-adenosyl-L-methionine</keyword>
<comment type="similarity">
    <text evidence="4">Belongs to the class I-like SAM-binding methyltransferase superfamily.</text>
</comment>
<evidence type="ECO:0000256" key="2">
    <source>
        <dbReference type="ARBA" id="ARBA00022679"/>
    </source>
</evidence>
<dbReference type="Proteomes" id="UP000559027">
    <property type="component" value="Unassembled WGS sequence"/>
</dbReference>
<proteinExistence type="inferred from homology"/>
<dbReference type="OrthoDB" id="2094832at2759"/>
<dbReference type="GO" id="GO:0016740">
    <property type="term" value="F:transferase activity"/>
    <property type="evidence" value="ECO:0007669"/>
    <property type="project" value="UniProtKB-KW"/>
</dbReference>
<dbReference type="Gene3D" id="3.40.50.150">
    <property type="entry name" value="Vaccinia Virus protein VP39"/>
    <property type="match status" value="1"/>
</dbReference>
<reference evidence="5 6" key="1">
    <citation type="journal article" date="2020" name="ISME J.">
        <title>Uncovering the hidden diversity of litter-decomposition mechanisms in mushroom-forming fungi.</title>
        <authorList>
            <person name="Floudas D."/>
            <person name="Bentzer J."/>
            <person name="Ahren D."/>
            <person name="Johansson T."/>
            <person name="Persson P."/>
            <person name="Tunlid A."/>
        </authorList>
    </citation>
    <scope>NUCLEOTIDE SEQUENCE [LARGE SCALE GENOMIC DNA]</scope>
    <source>
        <strain evidence="5 6">CBS 146.42</strain>
    </source>
</reference>
<comment type="caution">
    <text evidence="5">The sequence shown here is derived from an EMBL/GenBank/DDBJ whole genome shotgun (WGS) entry which is preliminary data.</text>
</comment>
<evidence type="ECO:0000313" key="6">
    <source>
        <dbReference type="Proteomes" id="UP000559027"/>
    </source>
</evidence>
<evidence type="ECO:0000256" key="1">
    <source>
        <dbReference type="ARBA" id="ARBA00005179"/>
    </source>
</evidence>
<keyword evidence="2" id="KW-0808">Transferase</keyword>
<organism evidence="5 6">
    <name type="scientific">Leucocoprinus leucothites</name>
    <dbReference type="NCBI Taxonomy" id="201217"/>
    <lineage>
        <taxon>Eukaryota</taxon>
        <taxon>Fungi</taxon>
        <taxon>Dikarya</taxon>
        <taxon>Basidiomycota</taxon>
        <taxon>Agaricomycotina</taxon>
        <taxon>Agaricomycetes</taxon>
        <taxon>Agaricomycetidae</taxon>
        <taxon>Agaricales</taxon>
        <taxon>Agaricineae</taxon>
        <taxon>Agaricaceae</taxon>
        <taxon>Leucocoprinus</taxon>
    </lineage>
</organism>
<protein>
    <recommendedName>
        <fullName evidence="7">Methyltransferase domain-containing protein</fullName>
    </recommendedName>
</protein>